<comment type="catalytic activity">
    <reaction evidence="6">
        <text>dCMP + ATP = dCDP + ADP</text>
        <dbReference type="Rhea" id="RHEA:25094"/>
        <dbReference type="ChEBI" id="CHEBI:30616"/>
        <dbReference type="ChEBI" id="CHEBI:57566"/>
        <dbReference type="ChEBI" id="CHEBI:58593"/>
        <dbReference type="ChEBI" id="CHEBI:456216"/>
        <dbReference type="EC" id="2.7.4.25"/>
    </reaction>
</comment>
<dbReference type="GO" id="GO:0036431">
    <property type="term" value="F:dCMP kinase activity"/>
    <property type="evidence" value="ECO:0007669"/>
    <property type="project" value="InterPro"/>
</dbReference>
<evidence type="ECO:0000259" key="9">
    <source>
        <dbReference type="Pfam" id="PF02224"/>
    </source>
</evidence>
<dbReference type="Proteomes" id="UP000789508">
    <property type="component" value="Unassembled WGS sequence"/>
</dbReference>
<evidence type="ECO:0000256" key="8">
    <source>
        <dbReference type="SAM" id="MobiDB-lite"/>
    </source>
</evidence>
<gene>
    <name evidence="10" type="ORF">ALEPTO_LOCUS10515</name>
</gene>
<dbReference type="Pfam" id="PF02224">
    <property type="entry name" value="Cytidylate_kin"/>
    <property type="match status" value="1"/>
</dbReference>
<dbReference type="InterPro" id="IPR011994">
    <property type="entry name" value="Cytidylate_kinase_dom"/>
</dbReference>
<feature type="region of interest" description="Disordered" evidence="8">
    <location>
        <begin position="282"/>
        <end position="312"/>
    </location>
</feature>
<proteinExistence type="predicted"/>
<dbReference type="InterPro" id="IPR027417">
    <property type="entry name" value="P-loop_NTPase"/>
</dbReference>
<protein>
    <recommendedName>
        <fullName evidence="1">(d)CMP kinase</fullName>
        <ecNumber evidence="1">2.7.4.25</ecNumber>
    </recommendedName>
</protein>
<evidence type="ECO:0000256" key="3">
    <source>
        <dbReference type="ARBA" id="ARBA00022741"/>
    </source>
</evidence>
<keyword evidence="11" id="KW-1185">Reference proteome</keyword>
<evidence type="ECO:0000256" key="4">
    <source>
        <dbReference type="ARBA" id="ARBA00022777"/>
    </source>
</evidence>
<dbReference type="EC" id="2.7.4.25" evidence="1"/>
<evidence type="ECO:0000256" key="1">
    <source>
        <dbReference type="ARBA" id="ARBA00012906"/>
    </source>
</evidence>
<sequence>MSELEDEDGKKIVEPTEAQIKALQTTHTVEFEEGGVKKKKVVDFSTPFTLEFNGYWGFLTEKDKKDSSEGSEVFGLTKSGEIHTISPEELKTDQEKAAYVYGNNQRYQEWKYIEGNHRPISIGLEKKLFFNHFEDVVDTIAHELAHAIVNTIRFDYHGEEGGGHGEFFYKTMKEVEEIIKEDPDGGVGVLAIGLAVMDQWVPGKPPLDKAKVVAELEKERERLSSSIISDLASQLSRLPELRKIILDFQRELTQEKVLPDAKVKVFLTASLEERARRRSNQLKLNSEEVEKELQARDERDKGRENSPLIKTADSWELDTTHLSPNETVEKIVQHIEKKFFSEK</sequence>
<evidence type="ECO:0000256" key="5">
    <source>
        <dbReference type="ARBA" id="ARBA00022840"/>
    </source>
</evidence>
<dbReference type="CDD" id="cd02020">
    <property type="entry name" value="CMPK"/>
    <property type="match status" value="1"/>
</dbReference>
<feature type="compositionally biased region" description="Basic and acidic residues" evidence="8">
    <location>
        <begin position="285"/>
        <end position="304"/>
    </location>
</feature>
<keyword evidence="2" id="KW-0808">Transferase</keyword>
<dbReference type="EMBL" id="CAJVPS010011942">
    <property type="protein sequence ID" value="CAG8668070.1"/>
    <property type="molecule type" value="Genomic_DNA"/>
</dbReference>
<dbReference type="AlphaFoldDB" id="A0A9N9EC29"/>
<dbReference type="OrthoDB" id="2361510at2759"/>
<dbReference type="SUPFAM" id="SSF52540">
    <property type="entry name" value="P-loop containing nucleoside triphosphate hydrolases"/>
    <property type="match status" value="1"/>
</dbReference>
<accession>A0A9N9EC29</accession>
<reference evidence="10" key="1">
    <citation type="submission" date="2021-06" db="EMBL/GenBank/DDBJ databases">
        <authorList>
            <person name="Kallberg Y."/>
            <person name="Tangrot J."/>
            <person name="Rosling A."/>
        </authorList>
    </citation>
    <scope>NUCLEOTIDE SEQUENCE</scope>
    <source>
        <strain evidence="10">FL130A</strain>
    </source>
</reference>
<name>A0A9N9EC29_9GLOM</name>
<evidence type="ECO:0000313" key="11">
    <source>
        <dbReference type="Proteomes" id="UP000789508"/>
    </source>
</evidence>
<evidence type="ECO:0000256" key="2">
    <source>
        <dbReference type="ARBA" id="ARBA00022679"/>
    </source>
</evidence>
<organism evidence="10 11">
    <name type="scientific">Ambispora leptoticha</name>
    <dbReference type="NCBI Taxonomy" id="144679"/>
    <lineage>
        <taxon>Eukaryota</taxon>
        <taxon>Fungi</taxon>
        <taxon>Fungi incertae sedis</taxon>
        <taxon>Mucoromycota</taxon>
        <taxon>Glomeromycotina</taxon>
        <taxon>Glomeromycetes</taxon>
        <taxon>Archaeosporales</taxon>
        <taxon>Ambisporaceae</taxon>
        <taxon>Ambispora</taxon>
    </lineage>
</organism>
<keyword evidence="3" id="KW-0547">Nucleotide-binding</keyword>
<feature type="domain" description="Cytidylate kinase" evidence="9">
    <location>
        <begin position="209"/>
        <end position="336"/>
    </location>
</feature>
<evidence type="ECO:0000256" key="6">
    <source>
        <dbReference type="ARBA" id="ARBA00047615"/>
    </source>
</evidence>
<keyword evidence="4" id="KW-0418">Kinase</keyword>
<keyword evidence="5" id="KW-0067">ATP-binding</keyword>
<comment type="catalytic activity">
    <reaction evidence="7">
        <text>CMP + ATP = CDP + ADP</text>
        <dbReference type="Rhea" id="RHEA:11600"/>
        <dbReference type="ChEBI" id="CHEBI:30616"/>
        <dbReference type="ChEBI" id="CHEBI:58069"/>
        <dbReference type="ChEBI" id="CHEBI:60377"/>
        <dbReference type="ChEBI" id="CHEBI:456216"/>
        <dbReference type="EC" id="2.7.4.25"/>
    </reaction>
</comment>
<comment type="caution">
    <text evidence="10">The sequence shown here is derived from an EMBL/GenBank/DDBJ whole genome shotgun (WGS) entry which is preliminary data.</text>
</comment>
<evidence type="ECO:0000313" key="10">
    <source>
        <dbReference type="EMBL" id="CAG8668070.1"/>
    </source>
</evidence>
<dbReference type="GO" id="GO:0006139">
    <property type="term" value="P:nucleobase-containing compound metabolic process"/>
    <property type="evidence" value="ECO:0007669"/>
    <property type="project" value="InterPro"/>
</dbReference>
<dbReference type="GO" id="GO:0005524">
    <property type="term" value="F:ATP binding"/>
    <property type="evidence" value="ECO:0007669"/>
    <property type="project" value="UniProtKB-KW"/>
</dbReference>
<dbReference type="Gene3D" id="3.40.50.300">
    <property type="entry name" value="P-loop containing nucleotide triphosphate hydrolases"/>
    <property type="match status" value="1"/>
</dbReference>
<evidence type="ECO:0000256" key="7">
    <source>
        <dbReference type="ARBA" id="ARBA00048478"/>
    </source>
</evidence>